<dbReference type="PANTHER" id="PTHR31252:SF11">
    <property type="entry name" value="DUF4419 DOMAIN-CONTAINING PROTEIN"/>
    <property type="match status" value="1"/>
</dbReference>
<protein>
    <recommendedName>
        <fullName evidence="4">DUF4419 domain-containing protein</fullName>
    </recommendedName>
</protein>
<dbReference type="HOGENOM" id="CLU_037155_2_0_1"/>
<dbReference type="Proteomes" id="UP000029964">
    <property type="component" value="Unassembled WGS sequence"/>
</dbReference>
<evidence type="ECO:0008006" key="4">
    <source>
        <dbReference type="Google" id="ProtNLM"/>
    </source>
</evidence>
<dbReference type="EMBL" id="JPKY01000033">
    <property type="protein sequence ID" value="KFH45374.1"/>
    <property type="molecule type" value="Genomic_DNA"/>
</dbReference>
<sequence length="398" mass="43598">MPVTIRTSNNQPRAWAKPPANTPADLLTQSCAKDAPFKQIIQSSFGREDQDIDGHISPHKNGLVHAAVEAYSHHHHLTLRPEDVWFAVLTQLSFYINAHAEELRSVFVAHDGQKEVVVTDVGTIRTVDFGRLAVALTGEMDRHIIDEGLRGWILPDFTTTGPGDVVVAAVLMMGTMQKYFSYGIQLICGIPSVTLLGEREDWVKIRHRLADGRLVDGRWGNEPVQFAARLGTVLDYFIRSFDDPTDVQIFDFWSKIAHHIGGGSGPTYLSGWITAFCFWDADGKPIPGPAPRVGRTCTIDETSFSAVDTTDIPVGYVSVPVKVDDNGTEYKTKMVAGSIGVKVSSSGETLDQSSSAGIRMIHIDGKSSSDKNSGATTGLDTLQPVSGWWMYEPQEDNI</sequence>
<evidence type="ECO:0000313" key="2">
    <source>
        <dbReference type="EMBL" id="KFH45374.1"/>
    </source>
</evidence>
<dbReference type="Pfam" id="PF14388">
    <property type="entry name" value="DUF4419"/>
    <property type="match status" value="1"/>
</dbReference>
<dbReference type="AlphaFoldDB" id="A0A086T7P2"/>
<dbReference type="STRING" id="857340.A0A086T7P2"/>
<evidence type="ECO:0000313" key="3">
    <source>
        <dbReference type="Proteomes" id="UP000029964"/>
    </source>
</evidence>
<dbReference type="InterPro" id="IPR025533">
    <property type="entry name" value="DUF4419"/>
</dbReference>
<dbReference type="OrthoDB" id="9978173at2759"/>
<accession>A0A086T7P2</accession>
<reference evidence="3" key="1">
    <citation type="journal article" date="2014" name="Genome Announc.">
        <title>Genome sequence and annotation of Acremonium chrysogenum, producer of the beta-lactam antibiotic cephalosporin C.</title>
        <authorList>
            <person name="Terfehr D."/>
            <person name="Dahlmann T.A."/>
            <person name="Specht T."/>
            <person name="Zadra I."/>
            <person name="Kuernsteiner H."/>
            <person name="Kueck U."/>
        </authorList>
    </citation>
    <scope>NUCLEOTIDE SEQUENCE [LARGE SCALE GENOMIC DNA]</scope>
    <source>
        <strain evidence="3">ATCC 11550 / CBS 779.69 / DSM 880 / IAM 14645 / JCM 23072 / IMI 49137</strain>
    </source>
</reference>
<comment type="caution">
    <text evidence="2">The sequence shown here is derived from an EMBL/GenBank/DDBJ whole genome shotgun (WGS) entry which is preliminary data.</text>
</comment>
<dbReference type="PANTHER" id="PTHR31252">
    <property type="entry name" value="DUF4419 DOMAIN-CONTAINING PROTEIN"/>
    <property type="match status" value="1"/>
</dbReference>
<evidence type="ECO:0000256" key="1">
    <source>
        <dbReference type="SAM" id="MobiDB-lite"/>
    </source>
</evidence>
<feature type="compositionally biased region" description="Polar residues" evidence="1">
    <location>
        <begin position="1"/>
        <end position="12"/>
    </location>
</feature>
<gene>
    <name evidence="2" type="ORF">ACRE_037990</name>
</gene>
<keyword evidence="3" id="KW-1185">Reference proteome</keyword>
<feature type="region of interest" description="Disordered" evidence="1">
    <location>
        <begin position="1"/>
        <end position="22"/>
    </location>
</feature>
<organism evidence="2 3">
    <name type="scientific">Hapsidospora chrysogenum (strain ATCC 11550 / CBS 779.69 / DSM 880 / IAM 14645 / JCM 23072 / IMI 49137)</name>
    <name type="common">Acremonium chrysogenum</name>
    <dbReference type="NCBI Taxonomy" id="857340"/>
    <lineage>
        <taxon>Eukaryota</taxon>
        <taxon>Fungi</taxon>
        <taxon>Dikarya</taxon>
        <taxon>Ascomycota</taxon>
        <taxon>Pezizomycotina</taxon>
        <taxon>Sordariomycetes</taxon>
        <taxon>Hypocreomycetidae</taxon>
        <taxon>Hypocreales</taxon>
        <taxon>Bionectriaceae</taxon>
        <taxon>Hapsidospora</taxon>
    </lineage>
</organism>
<name>A0A086T7P2_HAPC1</name>
<proteinExistence type="predicted"/>